<dbReference type="InterPro" id="IPR036890">
    <property type="entry name" value="HATPase_C_sf"/>
</dbReference>
<organism evidence="1 2">
    <name type="scientific">Actinoallomurus vinaceus</name>
    <dbReference type="NCBI Taxonomy" id="1080074"/>
    <lineage>
        <taxon>Bacteria</taxon>
        <taxon>Bacillati</taxon>
        <taxon>Actinomycetota</taxon>
        <taxon>Actinomycetes</taxon>
        <taxon>Streptosporangiales</taxon>
        <taxon>Thermomonosporaceae</taxon>
        <taxon>Actinoallomurus</taxon>
    </lineage>
</organism>
<keyword evidence="2" id="KW-1185">Reference proteome</keyword>
<accession>A0ABP8U9X5</accession>
<reference evidence="2" key="1">
    <citation type="journal article" date="2019" name="Int. J. Syst. Evol. Microbiol.">
        <title>The Global Catalogue of Microorganisms (GCM) 10K type strain sequencing project: providing services to taxonomists for standard genome sequencing and annotation.</title>
        <authorList>
            <consortium name="The Broad Institute Genomics Platform"/>
            <consortium name="The Broad Institute Genome Sequencing Center for Infectious Disease"/>
            <person name="Wu L."/>
            <person name="Ma J."/>
        </authorList>
    </citation>
    <scope>NUCLEOTIDE SEQUENCE [LARGE SCALE GENOMIC DNA]</scope>
    <source>
        <strain evidence="2">JCM 17939</strain>
    </source>
</reference>
<comment type="caution">
    <text evidence="1">The sequence shown here is derived from an EMBL/GenBank/DDBJ whole genome shotgun (WGS) entry which is preliminary data.</text>
</comment>
<evidence type="ECO:0000313" key="2">
    <source>
        <dbReference type="Proteomes" id="UP001501442"/>
    </source>
</evidence>
<sequence>MTNASASIITGGCPVWPLPHTRACAEVARAIVRTTLADLVPDQLDDCLLMASELATNAWLHGLRGVELDDRNAPAAGRSELAIYRRGPETAGELVVTVFDPRTDLDAVVAAIPANPLAGLPDKPLQESLPPAAIDQLLRDLPDNSLPGSPAAVIDGLPPQWWSGRRGLDTVRALSDGRHGFYRTRSRLGAHPVSGKAAWFAIPIPGASLAAKPPTIHLSPFDAVRALRDQLTARGVDGIYHNDLHSESVLSLRHMTVWCRDGSFTWADGSSGAVRVAYSDLTDVVEKILRINEDREYARLQPRP</sequence>
<dbReference type="Proteomes" id="UP001501442">
    <property type="component" value="Unassembled WGS sequence"/>
</dbReference>
<evidence type="ECO:0000313" key="1">
    <source>
        <dbReference type="EMBL" id="GAA4626140.1"/>
    </source>
</evidence>
<proteinExistence type="predicted"/>
<dbReference type="EMBL" id="BAABHK010000004">
    <property type="protein sequence ID" value="GAA4626140.1"/>
    <property type="molecule type" value="Genomic_DNA"/>
</dbReference>
<name>A0ABP8U9X5_9ACTN</name>
<gene>
    <name evidence="1" type="ORF">GCM10023196_033150</name>
</gene>
<protein>
    <submittedName>
        <fullName evidence="1">Uncharacterized protein</fullName>
    </submittedName>
</protein>
<dbReference type="Gene3D" id="3.30.565.10">
    <property type="entry name" value="Histidine kinase-like ATPase, C-terminal domain"/>
    <property type="match status" value="1"/>
</dbReference>